<dbReference type="InterPro" id="IPR051259">
    <property type="entry name" value="rRNA_Methyltransferase"/>
</dbReference>
<dbReference type="Gene3D" id="3.30.1330.30">
    <property type="match status" value="1"/>
</dbReference>
<dbReference type="InterPro" id="IPR029026">
    <property type="entry name" value="tRNA_m1G_MTases_N"/>
</dbReference>
<sequence length="114" mass="12729">MVEGVRLVEEAVKAGRVESVFQCSDALSSERSTALITELKMRDTPIMKIDEKEMEILSDTVQNQGVMALATIPERQDSEPASLKDNWLYLDNVRDPGNLGSMLRAADWFGLKNI</sequence>
<proteinExistence type="predicted"/>
<dbReference type="InterPro" id="IPR013123">
    <property type="entry name" value="SpoU_subst-bd"/>
</dbReference>
<feature type="non-terminal residue" evidence="2">
    <location>
        <position position="114"/>
    </location>
</feature>
<dbReference type="PANTHER" id="PTHR43191">
    <property type="entry name" value="RRNA METHYLTRANSFERASE 3"/>
    <property type="match status" value="1"/>
</dbReference>
<dbReference type="SUPFAM" id="SSF55315">
    <property type="entry name" value="L30e-like"/>
    <property type="match status" value="1"/>
</dbReference>
<evidence type="ECO:0000259" key="1">
    <source>
        <dbReference type="SMART" id="SM00967"/>
    </source>
</evidence>
<name>A0A381XZB8_9ZZZZ</name>
<feature type="non-terminal residue" evidence="2">
    <location>
        <position position="1"/>
    </location>
</feature>
<dbReference type="SUPFAM" id="SSF75217">
    <property type="entry name" value="alpha/beta knot"/>
    <property type="match status" value="1"/>
</dbReference>
<protein>
    <recommendedName>
        <fullName evidence="1">RNA 2-O ribose methyltransferase substrate binding domain-containing protein</fullName>
    </recommendedName>
</protein>
<evidence type="ECO:0000313" key="2">
    <source>
        <dbReference type="EMBL" id="SVA70114.1"/>
    </source>
</evidence>
<dbReference type="InterPro" id="IPR029064">
    <property type="entry name" value="Ribosomal_eL30-like_sf"/>
</dbReference>
<dbReference type="SMART" id="SM00967">
    <property type="entry name" value="SpoU_sub_bind"/>
    <property type="match status" value="1"/>
</dbReference>
<dbReference type="GO" id="GO:0003723">
    <property type="term" value="F:RNA binding"/>
    <property type="evidence" value="ECO:0007669"/>
    <property type="project" value="TreeGrafter"/>
</dbReference>
<organism evidence="2">
    <name type="scientific">marine metagenome</name>
    <dbReference type="NCBI Taxonomy" id="408172"/>
    <lineage>
        <taxon>unclassified sequences</taxon>
        <taxon>metagenomes</taxon>
        <taxon>ecological metagenomes</taxon>
    </lineage>
</organism>
<gene>
    <name evidence="2" type="ORF">METZ01_LOCUS122968</name>
</gene>
<accession>A0A381XZB8</accession>
<dbReference type="Pfam" id="PF08032">
    <property type="entry name" value="SpoU_sub_bind"/>
    <property type="match status" value="1"/>
</dbReference>
<dbReference type="PANTHER" id="PTHR43191:SF2">
    <property type="entry name" value="RRNA METHYLTRANSFERASE 3, MITOCHONDRIAL"/>
    <property type="match status" value="1"/>
</dbReference>
<dbReference type="AlphaFoldDB" id="A0A381XZB8"/>
<dbReference type="GO" id="GO:0008168">
    <property type="term" value="F:methyltransferase activity"/>
    <property type="evidence" value="ECO:0007669"/>
    <property type="project" value="InterPro"/>
</dbReference>
<reference evidence="2" key="1">
    <citation type="submission" date="2018-05" db="EMBL/GenBank/DDBJ databases">
        <authorList>
            <person name="Lanie J.A."/>
            <person name="Ng W.-L."/>
            <person name="Kazmierczak K.M."/>
            <person name="Andrzejewski T.M."/>
            <person name="Davidsen T.M."/>
            <person name="Wayne K.J."/>
            <person name="Tettelin H."/>
            <person name="Glass J.I."/>
            <person name="Rusch D."/>
            <person name="Podicherti R."/>
            <person name="Tsui H.-C.T."/>
            <person name="Winkler M.E."/>
        </authorList>
    </citation>
    <scope>NUCLEOTIDE SEQUENCE</scope>
</reference>
<feature type="domain" description="RNA 2-O ribose methyltransferase substrate binding" evidence="1">
    <location>
        <begin position="1"/>
        <end position="76"/>
    </location>
</feature>
<dbReference type="EMBL" id="UINC01016931">
    <property type="protein sequence ID" value="SVA70114.1"/>
    <property type="molecule type" value="Genomic_DNA"/>
</dbReference>
<dbReference type="Gene3D" id="3.40.1280.10">
    <property type="match status" value="1"/>
</dbReference>
<dbReference type="InterPro" id="IPR029028">
    <property type="entry name" value="Alpha/beta_knot_MTases"/>
</dbReference>